<feature type="domain" description="YrdC-like" evidence="15">
    <location>
        <begin position="14"/>
        <end position="200"/>
    </location>
</feature>
<evidence type="ECO:0000256" key="1">
    <source>
        <dbReference type="ARBA" id="ARBA00004496"/>
    </source>
</evidence>
<dbReference type="Pfam" id="PF03481">
    <property type="entry name" value="Sua5_C"/>
    <property type="match status" value="1"/>
</dbReference>
<evidence type="ECO:0000256" key="3">
    <source>
        <dbReference type="ARBA" id="ARBA00012584"/>
    </source>
</evidence>
<feature type="binding site" evidence="14">
    <location>
        <position position="152"/>
    </location>
    <ligand>
        <name>ATP</name>
        <dbReference type="ChEBI" id="CHEBI:30616"/>
    </ligand>
</feature>
<feature type="binding site" evidence="14">
    <location>
        <position position="59"/>
    </location>
    <ligand>
        <name>ATP</name>
        <dbReference type="ChEBI" id="CHEBI:30616"/>
    </ligand>
</feature>
<keyword evidence="8 13" id="KW-0548">Nucleotidyltransferase</keyword>
<dbReference type="Gene3D" id="3.90.870.10">
    <property type="entry name" value="DHBP synthase"/>
    <property type="match status" value="1"/>
</dbReference>
<evidence type="ECO:0000256" key="12">
    <source>
        <dbReference type="ARBA" id="ARBA00048366"/>
    </source>
</evidence>
<dbReference type="PIRSF" id="PIRSF004930">
    <property type="entry name" value="Tln_factor_SUA5"/>
    <property type="match status" value="1"/>
</dbReference>
<evidence type="ECO:0000256" key="8">
    <source>
        <dbReference type="ARBA" id="ARBA00022695"/>
    </source>
</evidence>
<keyword evidence="9 13" id="KW-0547">Nucleotide-binding</keyword>
<dbReference type="GO" id="GO:0006450">
    <property type="term" value="P:regulation of translational fidelity"/>
    <property type="evidence" value="ECO:0007669"/>
    <property type="project" value="TreeGrafter"/>
</dbReference>
<comment type="catalytic activity">
    <reaction evidence="12 13">
        <text>L-threonine + hydrogencarbonate + ATP = L-threonylcarbamoyladenylate + diphosphate + H2O</text>
        <dbReference type="Rhea" id="RHEA:36407"/>
        <dbReference type="ChEBI" id="CHEBI:15377"/>
        <dbReference type="ChEBI" id="CHEBI:17544"/>
        <dbReference type="ChEBI" id="CHEBI:30616"/>
        <dbReference type="ChEBI" id="CHEBI:33019"/>
        <dbReference type="ChEBI" id="CHEBI:57926"/>
        <dbReference type="ChEBI" id="CHEBI:73682"/>
        <dbReference type="EC" id="2.7.7.87"/>
    </reaction>
</comment>
<dbReference type="PANTHER" id="PTHR17490:SF16">
    <property type="entry name" value="THREONYLCARBAMOYL-AMP SYNTHASE"/>
    <property type="match status" value="1"/>
</dbReference>
<dbReference type="InterPro" id="IPR010923">
    <property type="entry name" value="T(6)A37_SUA5"/>
</dbReference>
<reference evidence="17" key="1">
    <citation type="submission" date="2016-08" db="EMBL/GenBank/DDBJ databases">
        <authorList>
            <person name="Holder M.E."/>
            <person name="Ajami N.J."/>
            <person name="Petrosino J.F."/>
        </authorList>
    </citation>
    <scope>NUCLEOTIDE SEQUENCE [LARGE SCALE GENOMIC DNA]</scope>
    <source>
        <strain evidence="17">F0677</strain>
    </source>
</reference>
<dbReference type="EMBL" id="CP017037">
    <property type="protein sequence ID" value="AOH39048.1"/>
    <property type="molecule type" value="Genomic_DNA"/>
</dbReference>
<dbReference type="GO" id="GO:0005737">
    <property type="term" value="C:cytoplasm"/>
    <property type="evidence" value="ECO:0007669"/>
    <property type="project" value="UniProtKB-SubCell"/>
</dbReference>
<evidence type="ECO:0000313" key="16">
    <source>
        <dbReference type="EMBL" id="AOH39048.1"/>
    </source>
</evidence>
<dbReference type="PANTHER" id="PTHR17490">
    <property type="entry name" value="SUA5"/>
    <property type="match status" value="1"/>
</dbReference>
<dbReference type="InterPro" id="IPR005145">
    <property type="entry name" value="Sua5_C"/>
</dbReference>
<feature type="binding site" evidence="14">
    <location>
        <position position="118"/>
    </location>
    <ligand>
        <name>ATP</name>
        <dbReference type="ChEBI" id="CHEBI:30616"/>
    </ligand>
</feature>
<evidence type="ECO:0000256" key="6">
    <source>
        <dbReference type="ARBA" id="ARBA00022679"/>
    </source>
</evidence>
<comment type="function">
    <text evidence="13">Required for the formation of a threonylcarbamoyl group on adenosine at position 37 (t(6)A37) in tRNAs that read codons beginning with adenine.</text>
</comment>
<dbReference type="KEGG" id="dpn:BCB69_03130"/>
<dbReference type="InterPro" id="IPR050156">
    <property type="entry name" value="TC-AMP_synthase_SUA5"/>
</dbReference>
<feature type="binding site" evidence="14">
    <location>
        <position position="68"/>
    </location>
    <ligand>
        <name>L-threonine</name>
        <dbReference type="ChEBI" id="CHEBI:57926"/>
    </ligand>
</feature>
<dbReference type="GO" id="GO:0003725">
    <property type="term" value="F:double-stranded RNA binding"/>
    <property type="evidence" value="ECO:0007669"/>
    <property type="project" value="UniProtKB-UniRule"/>
</dbReference>
<dbReference type="EC" id="2.7.7.87" evidence="3 13"/>
<evidence type="ECO:0000259" key="15">
    <source>
        <dbReference type="PROSITE" id="PS51163"/>
    </source>
</evidence>
<dbReference type="FunFam" id="3.90.870.10:FF:000009">
    <property type="entry name" value="Threonylcarbamoyl-AMP synthase, putative"/>
    <property type="match status" value="1"/>
</dbReference>
<dbReference type="Proteomes" id="UP000094757">
    <property type="component" value="Chromosome"/>
</dbReference>
<keyword evidence="10 13" id="KW-0067">ATP-binding</keyword>
<feature type="binding site" evidence="14">
    <location>
        <position position="196"/>
    </location>
    <ligand>
        <name>ATP</name>
        <dbReference type="ChEBI" id="CHEBI:30616"/>
    </ligand>
</feature>
<feature type="binding site" evidence="14">
    <location>
        <position position="234"/>
    </location>
    <ligand>
        <name>ATP</name>
        <dbReference type="ChEBI" id="CHEBI:30616"/>
    </ligand>
</feature>
<comment type="similarity">
    <text evidence="2 13">Belongs to the SUA5 family.</text>
</comment>
<dbReference type="Gene3D" id="3.40.50.11030">
    <property type="entry name" value="Threonylcarbamoyl-AMP synthase, C-terminal domain"/>
    <property type="match status" value="1"/>
</dbReference>
<dbReference type="GO" id="GO:0000049">
    <property type="term" value="F:tRNA binding"/>
    <property type="evidence" value="ECO:0007669"/>
    <property type="project" value="TreeGrafter"/>
</dbReference>
<accession>A0A1B3WDL1</accession>
<dbReference type="STRING" id="39950.BCB69_03130"/>
<evidence type="ECO:0000313" key="17">
    <source>
        <dbReference type="Proteomes" id="UP000094757"/>
    </source>
</evidence>
<dbReference type="PROSITE" id="PS51163">
    <property type="entry name" value="YRDC"/>
    <property type="match status" value="1"/>
</dbReference>
<dbReference type="InterPro" id="IPR006070">
    <property type="entry name" value="Sua5-like_dom"/>
</dbReference>
<feature type="binding site" evidence="14">
    <location>
        <position position="144"/>
    </location>
    <ligand>
        <name>ATP</name>
        <dbReference type="ChEBI" id="CHEBI:30616"/>
    </ligand>
</feature>
<dbReference type="GO" id="GO:0005524">
    <property type="term" value="F:ATP binding"/>
    <property type="evidence" value="ECO:0007669"/>
    <property type="project" value="UniProtKB-UniRule"/>
</dbReference>
<keyword evidence="6 13" id="KW-0808">Transferase</keyword>
<dbReference type="NCBIfam" id="TIGR00057">
    <property type="entry name" value="L-threonylcarbamoyladenylate synthase"/>
    <property type="match status" value="1"/>
</dbReference>
<organism evidence="16 17">
    <name type="scientific">Dialister pneumosintes</name>
    <dbReference type="NCBI Taxonomy" id="39950"/>
    <lineage>
        <taxon>Bacteria</taxon>
        <taxon>Bacillati</taxon>
        <taxon>Bacillota</taxon>
        <taxon>Negativicutes</taxon>
        <taxon>Veillonellales</taxon>
        <taxon>Veillonellaceae</taxon>
        <taxon>Dialister</taxon>
    </lineage>
</organism>
<dbReference type="RefSeq" id="WP_069176982.1">
    <property type="nucleotide sequence ID" value="NZ_CP017037.1"/>
</dbReference>
<evidence type="ECO:0000256" key="7">
    <source>
        <dbReference type="ARBA" id="ARBA00022694"/>
    </source>
</evidence>
<comment type="subcellular location">
    <subcellularLocation>
        <location evidence="1 13">Cytoplasm</location>
    </subcellularLocation>
</comment>
<feature type="binding site" evidence="14">
    <location>
        <position position="182"/>
    </location>
    <ligand>
        <name>L-threonine</name>
        <dbReference type="ChEBI" id="CHEBI:57926"/>
    </ligand>
</feature>
<evidence type="ECO:0000256" key="11">
    <source>
        <dbReference type="ARBA" id="ARBA00029774"/>
    </source>
</evidence>
<evidence type="ECO:0000256" key="2">
    <source>
        <dbReference type="ARBA" id="ARBA00007663"/>
    </source>
</evidence>
<dbReference type="GO" id="GO:0008033">
    <property type="term" value="P:tRNA processing"/>
    <property type="evidence" value="ECO:0007669"/>
    <property type="project" value="UniProtKB-KW"/>
</dbReference>
<dbReference type="InterPro" id="IPR038385">
    <property type="entry name" value="Sua5/YwlC_C"/>
</dbReference>
<protein>
    <recommendedName>
        <fullName evidence="4 13">Threonylcarbamoyl-AMP synthase</fullName>
        <shortName evidence="13">TC-AMP synthase</shortName>
        <ecNumber evidence="3 13">2.7.7.87</ecNumber>
    </recommendedName>
    <alternativeName>
        <fullName evidence="11 13">L-threonylcarbamoyladenylate synthase</fullName>
    </alternativeName>
</protein>
<feature type="binding site" evidence="14">
    <location>
        <position position="63"/>
    </location>
    <ligand>
        <name>ATP</name>
        <dbReference type="ChEBI" id="CHEBI:30616"/>
    </ligand>
</feature>
<feature type="binding site" evidence="14">
    <location>
        <position position="122"/>
    </location>
    <ligand>
        <name>L-threonine</name>
        <dbReference type="ChEBI" id="CHEBI:57926"/>
    </ligand>
</feature>
<proteinExistence type="inferred from homology"/>
<dbReference type="Pfam" id="PF01300">
    <property type="entry name" value="Sua5_yciO_yrdC"/>
    <property type="match status" value="1"/>
</dbReference>
<dbReference type="AlphaFoldDB" id="A0A1B3WDL1"/>
<evidence type="ECO:0000256" key="4">
    <source>
        <dbReference type="ARBA" id="ARBA00015492"/>
    </source>
</evidence>
<gene>
    <name evidence="16" type="ORF">BCB69_03130</name>
</gene>
<keyword evidence="7 13" id="KW-0819">tRNA processing</keyword>
<keyword evidence="5 13" id="KW-0963">Cytoplasm</keyword>
<evidence type="ECO:0000256" key="5">
    <source>
        <dbReference type="ARBA" id="ARBA00022490"/>
    </source>
</evidence>
<feature type="binding site" evidence="14">
    <location>
        <position position="36"/>
    </location>
    <ligand>
        <name>L-threonine</name>
        <dbReference type="ChEBI" id="CHEBI:57926"/>
    </ligand>
</feature>
<dbReference type="InterPro" id="IPR017945">
    <property type="entry name" value="DHBP_synth_RibB-like_a/b_dom"/>
</dbReference>
<evidence type="ECO:0000256" key="14">
    <source>
        <dbReference type="PIRSR" id="PIRSR004930-1"/>
    </source>
</evidence>
<name>A0A1B3WDL1_9FIRM</name>
<evidence type="ECO:0000256" key="10">
    <source>
        <dbReference type="ARBA" id="ARBA00022840"/>
    </source>
</evidence>
<evidence type="ECO:0000256" key="9">
    <source>
        <dbReference type="ARBA" id="ARBA00022741"/>
    </source>
</evidence>
<sequence>MKTKVIKANAHSWNQKLKELSYIIKQGGLVAFPTETVYGLGGNGLDAKVAKKIYAAKGRPSDNPLILHVADKKDVELLVCDITPLERKLMDAFWPGPLTIVFPKKDIVPFEISGGLDTVAIRCPALEFTREWIRACGVPIAGPSANLSGKPSPTTVEAVLHDMDGRIDAIIDGGVTDIGVESTIVSARQNKIIIYRPGGITKEMLENYASVELDKGLTSSFIPPLAPGMKYTHYAPTSPLVVYTGDTKKVENKILSFINKKDKKYGFFVSEETAALLPEDAVVFCWGSRNNQQQMAHRLFQGLLYFNTNVVDEIIGEGTSHTGLGLAIMNRLTKASGYHIIVEST</sequence>
<dbReference type="SUPFAM" id="SSF55821">
    <property type="entry name" value="YrdC/RibB"/>
    <property type="match status" value="1"/>
</dbReference>
<dbReference type="GO" id="GO:0061710">
    <property type="term" value="F:L-threonylcarbamoyladenylate synthase"/>
    <property type="evidence" value="ECO:0007669"/>
    <property type="project" value="UniProtKB-EC"/>
</dbReference>
<evidence type="ECO:0000256" key="13">
    <source>
        <dbReference type="PIRNR" id="PIRNR004930"/>
    </source>
</evidence>